<proteinExistence type="predicted"/>
<gene>
    <name evidence="1" type="ORF">QE152_g39033</name>
</gene>
<evidence type="ECO:0000313" key="2">
    <source>
        <dbReference type="Proteomes" id="UP001458880"/>
    </source>
</evidence>
<comment type="caution">
    <text evidence="1">The sequence shown here is derived from an EMBL/GenBank/DDBJ whole genome shotgun (WGS) entry which is preliminary data.</text>
</comment>
<keyword evidence="2" id="KW-1185">Reference proteome</keyword>
<dbReference type="Proteomes" id="UP001458880">
    <property type="component" value="Unassembled WGS sequence"/>
</dbReference>
<name>A0AAW1HVG0_POPJA</name>
<reference evidence="1 2" key="1">
    <citation type="journal article" date="2024" name="BMC Genomics">
        <title>De novo assembly and annotation of Popillia japonica's genome with initial clues to its potential as an invasive pest.</title>
        <authorList>
            <person name="Cucini C."/>
            <person name="Boschi S."/>
            <person name="Funari R."/>
            <person name="Cardaioli E."/>
            <person name="Iannotti N."/>
            <person name="Marturano G."/>
            <person name="Paoli F."/>
            <person name="Bruttini M."/>
            <person name="Carapelli A."/>
            <person name="Frati F."/>
            <person name="Nardi F."/>
        </authorList>
    </citation>
    <scope>NUCLEOTIDE SEQUENCE [LARGE SCALE GENOMIC DNA]</scope>
    <source>
        <strain evidence="1">DMR45628</strain>
    </source>
</reference>
<dbReference type="EMBL" id="JASPKY010000888">
    <property type="protein sequence ID" value="KAK9680528.1"/>
    <property type="molecule type" value="Genomic_DNA"/>
</dbReference>
<protein>
    <submittedName>
        <fullName evidence="1">Uncharacterized protein</fullName>
    </submittedName>
</protein>
<accession>A0AAW1HVG0</accession>
<dbReference type="AlphaFoldDB" id="A0AAW1HVG0"/>
<sequence>MSRILQRPPKMVADVNLIHRDYSAEDIRSGNTIIIRTPQSIHSKVSFLQKKHLQTQYIYFSTSGGRNDIASKANVILRNIMTDFLAAQYSFHGSRNGKNSFVELNLHTVILRGVQTNLPNSTQHEIDNNIKSWLSMLLNV</sequence>
<organism evidence="1 2">
    <name type="scientific">Popillia japonica</name>
    <name type="common">Japanese beetle</name>
    <dbReference type="NCBI Taxonomy" id="7064"/>
    <lineage>
        <taxon>Eukaryota</taxon>
        <taxon>Metazoa</taxon>
        <taxon>Ecdysozoa</taxon>
        <taxon>Arthropoda</taxon>
        <taxon>Hexapoda</taxon>
        <taxon>Insecta</taxon>
        <taxon>Pterygota</taxon>
        <taxon>Neoptera</taxon>
        <taxon>Endopterygota</taxon>
        <taxon>Coleoptera</taxon>
        <taxon>Polyphaga</taxon>
        <taxon>Scarabaeiformia</taxon>
        <taxon>Scarabaeidae</taxon>
        <taxon>Rutelinae</taxon>
        <taxon>Popillia</taxon>
    </lineage>
</organism>
<evidence type="ECO:0000313" key="1">
    <source>
        <dbReference type="EMBL" id="KAK9680528.1"/>
    </source>
</evidence>